<dbReference type="PROSITE" id="PS51165">
    <property type="entry name" value="THUMP"/>
    <property type="match status" value="1"/>
</dbReference>
<keyword evidence="6" id="KW-1185">Reference proteome</keyword>
<dbReference type="GO" id="GO:0008990">
    <property type="term" value="F:rRNA (guanine-N2-)-methyltransferase activity"/>
    <property type="evidence" value="ECO:0007669"/>
    <property type="project" value="TreeGrafter"/>
</dbReference>
<comment type="caution">
    <text evidence="5">The sequence shown here is derived from an EMBL/GenBank/DDBJ whole genome shotgun (WGS) entry which is preliminary data.</text>
</comment>
<dbReference type="InterPro" id="IPR054170">
    <property type="entry name" value="RlmL_1st"/>
</dbReference>
<dbReference type="InterPro" id="IPR053943">
    <property type="entry name" value="RlmKL-like_Mtase_CS"/>
</dbReference>
<feature type="domain" description="THUMP" evidence="4">
    <location>
        <begin position="43"/>
        <end position="158"/>
    </location>
</feature>
<evidence type="ECO:0000256" key="2">
    <source>
        <dbReference type="ARBA" id="ARBA00022679"/>
    </source>
</evidence>
<gene>
    <name evidence="5" type="ORF">IQ241_10400</name>
</gene>
<keyword evidence="1 5" id="KW-0489">Methyltransferase</keyword>
<dbReference type="RefSeq" id="WP_193906733.1">
    <property type="nucleotide sequence ID" value="NZ_JADEXG010000020.1"/>
</dbReference>
<dbReference type="Pfam" id="PF02926">
    <property type="entry name" value="THUMP"/>
    <property type="match status" value="1"/>
</dbReference>
<dbReference type="AlphaFoldDB" id="A0A8J7AP58"/>
<dbReference type="SMART" id="SM00981">
    <property type="entry name" value="THUMP"/>
    <property type="match status" value="1"/>
</dbReference>
<dbReference type="Gene3D" id="3.30.2130.30">
    <property type="match status" value="1"/>
</dbReference>
<dbReference type="Pfam" id="PF22020">
    <property type="entry name" value="RlmL_1st"/>
    <property type="match status" value="1"/>
</dbReference>
<dbReference type="InterPro" id="IPR004114">
    <property type="entry name" value="THUMP_dom"/>
</dbReference>
<dbReference type="EMBL" id="JADEXG010000020">
    <property type="protein sequence ID" value="MBE9077701.1"/>
    <property type="molecule type" value="Genomic_DNA"/>
</dbReference>
<dbReference type="Pfam" id="PF01170">
    <property type="entry name" value="UPF0020"/>
    <property type="match status" value="1"/>
</dbReference>
<evidence type="ECO:0000259" key="4">
    <source>
        <dbReference type="PROSITE" id="PS51165"/>
    </source>
</evidence>
<evidence type="ECO:0000313" key="6">
    <source>
        <dbReference type="Proteomes" id="UP000636505"/>
    </source>
</evidence>
<organism evidence="5 6">
    <name type="scientific">Vasconcelosia minhoensis LEGE 07310</name>
    <dbReference type="NCBI Taxonomy" id="915328"/>
    <lineage>
        <taxon>Bacteria</taxon>
        <taxon>Bacillati</taxon>
        <taxon>Cyanobacteriota</taxon>
        <taxon>Cyanophyceae</taxon>
        <taxon>Nodosilineales</taxon>
        <taxon>Cymatolegaceae</taxon>
        <taxon>Vasconcelosia</taxon>
        <taxon>Vasconcelosia minhoensis</taxon>
    </lineage>
</organism>
<protein>
    <submittedName>
        <fullName evidence="5">RNA methyltransferase</fullName>
    </submittedName>
</protein>
<accession>A0A8J7AP58</accession>
<dbReference type="PROSITE" id="PS01261">
    <property type="entry name" value="UPF0020"/>
    <property type="match status" value="1"/>
</dbReference>
<dbReference type="InterPro" id="IPR000241">
    <property type="entry name" value="RlmKL-like_Mtase"/>
</dbReference>
<dbReference type="GO" id="GO:0003723">
    <property type="term" value="F:RNA binding"/>
    <property type="evidence" value="ECO:0007669"/>
    <property type="project" value="UniProtKB-UniRule"/>
</dbReference>
<dbReference type="Proteomes" id="UP000636505">
    <property type="component" value="Unassembled WGS sequence"/>
</dbReference>
<evidence type="ECO:0000256" key="3">
    <source>
        <dbReference type="PROSITE-ProRule" id="PRU00529"/>
    </source>
</evidence>
<keyword evidence="3" id="KW-0694">RNA-binding</keyword>
<proteinExistence type="predicted"/>
<dbReference type="InterPro" id="IPR029063">
    <property type="entry name" value="SAM-dependent_MTases_sf"/>
</dbReference>
<evidence type="ECO:0000256" key="1">
    <source>
        <dbReference type="ARBA" id="ARBA00022603"/>
    </source>
</evidence>
<dbReference type="SUPFAM" id="SSF53335">
    <property type="entry name" value="S-adenosyl-L-methionine-dependent methyltransferases"/>
    <property type="match status" value="1"/>
</dbReference>
<dbReference type="PANTHER" id="PTHR47313">
    <property type="entry name" value="RIBOSOMAL RNA LARGE SUBUNIT METHYLTRANSFERASE K/L"/>
    <property type="match status" value="1"/>
</dbReference>
<dbReference type="CDD" id="cd11715">
    <property type="entry name" value="THUMP_AdoMetMT"/>
    <property type="match status" value="1"/>
</dbReference>
<dbReference type="Gene3D" id="3.40.50.150">
    <property type="entry name" value="Vaccinia Virus protein VP39"/>
    <property type="match status" value="1"/>
</dbReference>
<keyword evidence="2" id="KW-0808">Transferase</keyword>
<evidence type="ECO:0000313" key="5">
    <source>
        <dbReference type="EMBL" id="MBE9077701.1"/>
    </source>
</evidence>
<dbReference type="GO" id="GO:0070043">
    <property type="term" value="F:rRNA (guanine-N7-)-methyltransferase activity"/>
    <property type="evidence" value="ECO:0007669"/>
    <property type="project" value="TreeGrafter"/>
</dbReference>
<dbReference type="PANTHER" id="PTHR47313:SF1">
    <property type="entry name" value="RIBOSOMAL RNA LARGE SUBUNIT METHYLTRANSFERASE K_L"/>
    <property type="match status" value="1"/>
</dbReference>
<reference evidence="5" key="1">
    <citation type="submission" date="2020-10" db="EMBL/GenBank/DDBJ databases">
        <authorList>
            <person name="Castelo-Branco R."/>
            <person name="Eusebio N."/>
            <person name="Adriana R."/>
            <person name="Vieira A."/>
            <person name="Brugerolle De Fraissinette N."/>
            <person name="Rezende De Castro R."/>
            <person name="Schneider M.P."/>
            <person name="Vasconcelos V."/>
            <person name="Leao P.N."/>
        </authorList>
    </citation>
    <scope>NUCLEOTIDE SEQUENCE</scope>
    <source>
        <strain evidence="5">LEGE 07310</strain>
    </source>
</reference>
<name>A0A8J7AP58_9CYAN</name>
<sequence length="378" mass="41879">MTDYFATVARGLETLAAEELEALGASSVTPGFCGVGFEGDRALLYKVNLWARLPFRILVKLGEFSCEDADDLYRVVQQIDWQPHLTPFQTLAVHATGQLTGKGRRLNHSHFTALQVKNAIVDQQQAQLGERSSVDPQEPDVAVNVHIYRDRCTVSLDSSGGSLHRRGYRPAVGVAPLKESLAAALIRLSGWQSDQAFYDPFCGSGTLPLEASQQALQIAPGLFRDRFGFETWPDFDVVLWEQLLEAAKASRQTELKAFVGGSDRDSERINQAEDNARFCGVESQVQFFPTDLSEIVPPAASGILLCNPPYGFRIDEGEDLGALYKQLGDVLKQRFSGWTAFVLSGNKQLIQQIGLRSSQRIPIYNGSIECRLVKYELY</sequence>